<dbReference type="EMBL" id="LQWZ01000023">
    <property type="protein sequence ID" value="OAH55723.1"/>
    <property type="molecule type" value="Genomic_DNA"/>
</dbReference>
<evidence type="ECO:0000259" key="1">
    <source>
        <dbReference type="Pfam" id="PF14502"/>
    </source>
</evidence>
<dbReference type="Pfam" id="PF14503">
    <property type="entry name" value="YhfZ_C"/>
    <property type="match status" value="1"/>
</dbReference>
<dbReference type="NCBIfam" id="NF041241">
    <property type="entry name" value="YhfZ_full"/>
    <property type="match status" value="1"/>
</dbReference>
<dbReference type="SUPFAM" id="SSF46785">
    <property type="entry name" value="Winged helix' DNA-binding domain"/>
    <property type="match status" value="1"/>
</dbReference>
<evidence type="ECO:0000313" key="4">
    <source>
        <dbReference type="Proteomes" id="UP000077271"/>
    </source>
</evidence>
<dbReference type="AlphaFoldDB" id="A0A177KQU5"/>
<feature type="domain" description="Uncharacterised protein YhfZ C-terminal" evidence="2">
    <location>
        <begin position="75"/>
        <end position="306"/>
    </location>
</feature>
<name>A0A177KQU5_9BACI</name>
<feature type="domain" description="YhfZ helix-turn-helix" evidence="1">
    <location>
        <begin position="27"/>
        <end position="71"/>
    </location>
</feature>
<dbReference type="Gene3D" id="1.10.10.10">
    <property type="entry name" value="Winged helix-like DNA-binding domain superfamily/Winged helix DNA-binding domain"/>
    <property type="match status" value="1"/>
</dbReference>
<dbReference type="InterPro" id="IPR041444">
    <property type="entry name" value="HTH_41"/>
</dbReference>
<dbReference type="Proteomes" id="UP000077271">
    <property type="component" value="Unassembled WGS sequence"/>
</dbReference>
<dbReference type="RefSeq" id="WP_018393592.1">
    <property type="nucleotide sequence ID" value="NZ_LQWZ01000023.1"/>
</dbReference>
<gene>
    <name evidence="3" type="ORF">AWH48_03340</name>
</gene>
<reference evidence="3 4" key="1">
    <citation type="submission" date="2016-01" db="EMBL/GenBank/DDBJ databases">
        <title>Investigation of taxonomic status of Bacillus aminovorans.</title>
        <authorList>
            <person name="Verma A."/>
            <person name="Pal Y."/>
            <person name="Krishnamurthi S."/>
        </authorList>
    </citation>
    <scope>NUCLEOTIDE SEQUENCE [LARGE SCALE GENOMIC DNA]</scope>
    <source>
        <strain evidence="3 4">DSM 4337</strain>
    </source>
</reference>
<dbReference type="SUPFAM" id="SSF53850">
    <property type="entry name" value="Periplasmic binding protein-like II"/>
    <property type="match status" value="1"/>
</dbReference>
<dbReference type="Gene3D" id="3.40.190.10">
    <property type="entry name" value="Periplasmic binding protein-like II"/>
    <property type="match status" value="2"/>
</dbReference>
<sequence length="306" mass="34420">MWENFYSKQGLILQKIAEELLFIEINERLPKVSDFSEKFAVGRGTIQSALKILENEKCIKLEARGHLGTFLRFKDIASLLKFSGANQILAVMPLPYSKKYEGLATGFTSVLEGLGLSLNIAFMRGSKPRLEAVREGRYDFALMSKFSAIEDLNGETDCHIALGFGENTYVSEHAVIFSDPKKKKLANGMKIGIDSLSTDQKILTHAEASGLDIQYLEFNYMHLLQHLKANTIDAMIWNIDEIDSASLNIQPLSSPLAIEYEKQMNEAVCVIRSDNRKMDYIVNLLSRNKIVEIQTSVVKGEVIPKY</sequence>
<evidence type="ECO:0000313" key="3">
    <source>
        <dbReference type="EMBL" id="OAH55723.1"/>
    </source>
</evidence>
<organism evidence="3 4">
    <name type="scientific">Domibacillus aminovorans</name>
    <dbReference type="NCBI Taxonomy" id="29332"/>
    <lineage>
        <taxon>Bacteria</taxon>
        <taxon>Bacillati</taxon>
        <taxon>Bacillota</taxon>
        <taxon>Bacilli</taxon>
        <taxon>Bacillales</taxon>
        <taxon>Bacillaceae</taxon>
        <taxon>Domibacillus</taxon>
    </lineage>
</organism>
<protein>
    <recommendedName>
        <fullName evidence="5">Transcriptional regulator</fullName>
    </recommendedName>
</protein>
<proteinExistence type="predicted"/>
<evidence type="ECO:0008006" key="5">
    <source>
        <dbReference type="Google" id="ProtNLM"/>
    </source>
</evidence>
<evidence type="ECO:0000259" key="2">
    <source>
        <dbReference type="Pfam" id="PF14503"/>
    </source>
</evidence>
<dbReference type="InterPro" id="IPR036390">
    <property type="entry name" value="WH_DNA-bd_sf"/>
</dbReference>
<accession>A0A177KQU5</accession>
<dbReference type="Pfam" id="PF14502">
    <property type="entry name" value="HTH_41"/>
    <property type="match status" value="1"/>
</dbReference>
<dbReference type="OrthoDB" id="147067at2"/>
<dbReference type="InterPro" id="IPR036388">
    <property type="entry name" value="WH-like_DNA-bd_sf"/>
</dbReference>
<comment type="caution">
    <text evidence="3">The sequence shown here is derived from an EMBL/GenBank/DDBJ whole genome shotgun (WGS) entry which is preliminary data.</text>
</comment>
<dbReference type="InterPro" id="IPR032791">
    <property type="entry name" value="YhfZ_C"/>
</dbReference>